<name>A0A3P1T6V3_9ACTN</name>
<dbReference type="EMBL" id="RQZG01000008">
    <property type="protein sequence ID" value="RRD04905.1"/>
    <property type="molecule type" value="Genomic_DNA"/>
</dbReference>
<dbReference type="SUPFAM" id="SSF50475">
    <property type="entry name" value="FMN-binding split barrel"/>
    <property type="match status" value="1"/>
</dbReference>
<proteinExistence type="predicted"/>
<organism evidence="1 2">
    <name type="scientific">Arachnia propionica</name>
    <dbReference type="NCBI Taxonomy" id="1750"/>
    <lineage>
        <taxon>Bacteria</taxon>
        <taxon>Bacillati</taxon>
        <taxon>Actinomycetota</taxon>
        <taxon>Actinomycetes</taxon>
        <taxon>Propionibacteriales</taxon>
        <taxon>Propionibacteriaceae</taxon>
        <taxon>Arachnia</taxon>
    </lineage>
</organism>
<evidence type="ECO:0000313" key="1">
    <source>
        <dbReference type="EMBL" id="RRD04905.1"/>
    </source>
</evidence>
<dbReference type="InterPro" id="IPR024747">
    <property type="entry name" value="Pyridox_Oxase-rel"/>
</dbReference>
<dbReference type="Gene3D" id="2.30.110.10">
    <property type="entry name" value="Electron Transport, Fmn-binding Protein, Chain A"/>
    <property type="match status" value="1"/>
</dbReference>
<protein>
    <submittedName>
        <fullName evidence="1">Pyridoxamine 5'-phosphate oxidase family protein</fullName>
    </submittedName>
</protein>
<reference evidence="1 2" key="1">
    <citation type="submission" date="2018-11" db="EMBL/GenBank/DDBJ databases">
        <title>Genomes From Bacteria Associated with the Canine Oral Cavity: a Test Case for Automated Genome-Based Taxonomic Assignment.</title>
        <authorList>
            <person name="Coil D.A."/>
            <person name="Jospin G."/>
            <person name="Darling A.E."/>
            <person name="Wallis C."/>
            <person name="Davis I.J."/>
            <person name="Harris S."/>
            <person name="Eisen J.A."/>
            <person name="Holcombe L.J."/>
            <person name="O'Flynn C."/>
        </authorList>
    </citation>
    <scope>NUCLEOTIDE SEQUENCE [LARGE SCALE GENOMIC DNA]</scope>
    <source>
        <strain evidence="1 2">OH887_COT-365</strain>
    </source>
</reference>
<gene>
    <name evidence="1" type="ORF">EII34_08230</name>
</gene>
<accession>A0A3P1T6V3</accession>
<dbReference type="OrthoDB" id="5193072at2"/>
<dbReference type="Proteomes" id="UP000280819">
    <property type="component" value="Unassembled WGS sequence"/>
</dbReference>
<sequence>MTDVTYFERLERSECLRLLAGHEVGRVAWWTDEGPTILPVNYHLVGEDLVFHTHPTSPLARLVVPGQVAFQVDDIDVAAAIGWSVLVRGTSGPSDDERSSSFLPDPPGLGVAIRIHTVEGRVLSGIVKGERDE</sequence>
<dbReference type="InterPro" id="IPR012349">
    <property type="entry name" value="Split_barrel_FMN-bd"/>
</dbReference>
<comment type="caution">
    <text evidence="1">The sequence shown here is derived from an EMBL/GenBank/DDBJ whole genome shotgun (WGS) entry which is preliminary data.</text>
</comment>
<dbReference type="Pfam" id="PF12900">
    <property type="entry name" value="Pyridox_ox_2"/>
    <property type="match status" value="1"/>
</dbReference>
<evidence type="ECO:0000313" key="2">
    <source>
        <dbReference type="Proteomes" id="UP000280819"/>
    </source>
</evidence>
<dbReference type="RefSeq" id="WP_124844680.1">
    <property type="nucleotide sequence ID" value="NZ_JAUNKP010000016.1"/>
</dbReference>
<dbReference type="AlphaFoldDB" id="A0A3P1T6V3"/>